<dbReference type="Pfam" id="PF08207">
    <property type="entry name" value="EFP_N"/>
    <property type="match status" value="1"/>
</dbReference>
<dbReference type="InterPro" id="IPR013185">
    <property type="entry name" value="Transl_elong_KOW-like"/>
</dbReference>
<dbReference type="InterPro" id="IPR001059">
    <property type="entry name" value="Transl_elong_P/YeiP_cen"/>
</dbReference>
<comment type="similarity">
    <text evidence="3 7 9">Belongs to the elongation factor P family.</text>
</comment>
<evidence type="ECO:0000256" key="7">
    <source>
        <dbReference type="HAMAP-Rule" id="MF_00141"/>
    </source>
</evidence>
<dbReference type="InterPro" id="IPR014722">
    <property type="entry name" value="Rib_uL2_dom2"/>
</dbReference>
<gene>
    <name evidence="7 12" type="primary">efp</name>
    <name evidence="12" type="ORF">GCM10011514_47390</name>
</gene>
<keyword evidence="4 7" id="KW-0963">Cytoplasm</keyword>
<evidence type="ECO:0000259" key="11">
    <source>
        <dbReference type="SMART" id="SM01185"/>
    </source>
</evidence>
<dbReference type="AlphaFoldDB" id="A0A916Z5V6"/>
<name>A0A916Z5V6_9BACT</name>
<dbReference type="NCBIfam" id="NF001810">
    <property type="entry name" value="PRK00529.1"/>
    <property type="match status" value="1"/>
</dbReference>
<keyword evidence="6 7" id="KW-0648">Protein biosynthesis</keyword>
<dbReference type="InterPro" id="IPR015365">
    <property type="entry name" value="Elong-fact-P_C"/>
</dbReference>
<dbReference type="SMART" id="SM00841">
    <property type="entry name" value="Elong-fact-P_C"/>
    <property type="match status" value="1"/>
</dbReference>
<dbReference type="PANTHER" id="PTHR30053">
    <property type="entry name" value="ELONGATION FACTOR P"/>
    <property type="match status" value="1"/>
</dbReference>
<protein>
    <recommendedName>
        <fullName evidence="7 8">Elongation factor P</fullName>
        <shortName evidence="7">EF-P</shortName>
    </recommendedName>
</protein>
<dbReference type="GO" id="GO:0003746">
    <property type="term" value="F:translation elongation factor activity"/>
    <property type="evidence" value="ECO:0007669"/>
    <property type="project" value="UniProtKB-UniRule"/>
</dbReference>
<evidence type="ECO:0000256" key="1">
    <source>
        <dbReference type="ARBA" id="ARBA00004496"/>
    </source>
</evidence>
<dbReference type="CDD" id="cd04470">
    <property type="entry name" value="S1_EF-P_repeat_1"/>
    <property type="match status" value="1"/>
</dbReference>
<dbReference type="FunFam" id="2.30.30.30:FF:000003">
    <property type="entry name" value="Elongation factor P"/>
    <property type="match status" value="1"/>
</dbReference>
<sequence>MATTADFRNGLCLEWNNDLYSIVEFQHVKPGKGPAFVRTKLRNIKTGRVIDNTFTSGVTVTTARIEKREFQFLYKDEDGYNFMETETFEQFNLDEKMVPQADLMKDGQAVSVLVHAETETILSVELPQYVELRVTYTEPGLKGDTSTSPSKPATVETGATIKVPLFIENDELIRVNTNTYEYDSRVKEGK</sequence>
<dbReference type="Gene3D" id="2.30.30.30">
    <property type="match status" value="1"/>
</dbReference>
<dbReference type="RefSeq" id="WP_188770159.1">
    <property type="nucleotide sequence ID" value="NZ_BMKK01000013.1"/>
</dbReference>
<dbReference type="NCBIfam" id="TIGR00038">
    <property type="entry name" value="efp"/>
    <property type="match status" value="1"/>
</dbReference>
<proteinExistence type="inferred from homology"/>
<dbReference type="InterPro" id="IPR011768">
    <property type="entry name" value="Transl_elongation_fac_P"/>
</dbReference>
<dbReference type="PROSITE" id="PS01275">
    <property type="entry name" value="EFP"/>
    <property type="match status" value="1"/>
</dbReference>
<dbReference type="Pfam" id="PF09285">
    <property type="entry name" value="Elong-fact-P_C"/>
    <property type="match status" value="1"/>
</dbReference>
<dbReference type="Pfam" id="PF01132">
    <property type="entry name" value="EFP"/>
    <property type="match status" value="1"/>
</dbReference>
<keyword evidence="5 7" id="KW-0251">Elongation factor</keyword>
<accession>A0A916Z5V6</accession>
<evidence type="ECO:0000313" key="12">
    <source>
        <dbReference type="EMBL" id="GGD77960.1"/>
    </source>
</evidence>
<dbReference type="SMART" id="SM01185">
    <property type="entry name" value="EFP"/>
    <property type="match status" value="1"/>
</dbReference>
<dbReference type="Proteomes" id="UP000609064">
    <property type="component" value="Unassembled WGS sequence"/>
</dbReference>
<dbReference type="SUPFAM" id="SSF50104">
    <property type="entry name" value="Translation proteins SH3-like domain"/>
    <property type="match status" value="1"/>
</dbReference>
<evidence type="ECO:0000259" key="10">
    <source>
        <dbReference type="SMART" id="SM00841"/>
    </source>
</evidence>
<dbReference type="HAMAP" id="MF_00141">
    <property type="entry name" value="EF_P"/>
    <property type="match status" value="1"/>
</dbReference>
<dbReference type="InterPro" id="IPR008991">
    <property type="entry name" value="Translation_prot_SH3-like_sf"/>
</dbReference>
<evidence type="ECO:0000256" key="5">
    <source>
        <dbReference type="ARBA" id="ARBA00022768"/>
    </source>
</evidence>
<comment type="pathway">
    <text evidence="2 7">Protein biosynthesis; polypeptide chain elongation.</text>
</comment>
<dbReference type="FunFam" id="2.40.50.140:FF:000004">
    <property type="entry name" value="Elongation factor P"/>
    <property type="match status" value="1"/>
</dbReference>
<evidence type="ECO:0000256" key="4">
    <source>
        <dbReference type="ARBA" id="ARBA00022490"/>
    </source>
</evidence>
<reference evidence="12" key="2">
    <citation type="submission" date="2020-09" db="EMBL/GenBank/DDBJ databases">
        <authorList>
            <person name="Sun Q."/>
            <person name="Zhou Y."/>
        </authorList>
    </citation>
    <scope>NUCLEOTIDE SEQUENCE</scope>
    <source>
        <strain evidence="12">CGMCC 1.15958</strain>
    </source>
</reference>
<evidence type="ECO:0000256" key="9">
    <source>
        <dbReference type="RuleBase" id="RU004389"/>
    </source>
</evidence>
<dbReference type="CDD" id="cd05794">
    <property type="entry name" value="S1_EF-P_repeat_2"/>
    <property type="match status" value="1"/>
</dbReference>
<dbReference type="Gene3D" id="2.40.50.140">
    <property type="entry name" value="Nucleic acid-binding proteins"/>
    <property type="match status" value="2"/>
</dbReference>
<dbReference type="InterPro" id="IPR013852">
    <property type="entry name" value="Transl_elong_P/YeiP_CS"/>
</dbReference>
<dbReference type="GO" id="GO:0005829">
    <property type="term" value="C:cytosol"/>
    <property type="evidence" value="ECO:0007669"/>
    <property type="project" value="UniProtKB-ARBA"/>
</dbReference>
<dbReference type="InterPro" id="IPR020599">
    <property type="entry name" value="Transl_elong_fac_P/YeiP"/>
</dbReference>
<dbReference type="PIRSF" id="PIRSF005901">
    <property type="entry name" value="EF-P"/>
    <property type="match status" value="1"/>
</dbReference>
<evidence type="ECO:0000256" key="3">
    <source>
        <dbReference type="ARBA" id="ARBA00009479"/>
    </source>
</evidence>
<evidence type="ECO:0000256" key="2">
    <source>
        <dbReference type="ARBA" id="ARBA00004815"/>
    </source>
</evidence>
<comment type="function">
    <text evidence="7">Involved in peptide bond synthesis. Stimulates efficient translation and peptide-bond synthesis on native or reconstituted 70S ribosomes in vitro. Probably functions indirectly by altering the affinity of the ribosome for aminoacyl-tRNA, thus increasing their reactivity as acceptors for peptidyl transferase.</text>
</comment>
<reference evidence="12" key="1">
    <citation type="journal article" date="2014" name="Int. J. Syst. Evol. Microbiol.">
        <title>Complete genome sequence of Corynebacterium casei LMG S-19264T (=DSM 44701T), isolated from a smear-ripened cheese.</title>
        <authorList>
            <consortium name="US DOE Joint Genome Institute (JGI-PGF)"/>
            <person name="Walter F."/>
            <person name="Albersmeier A."/>
            <person name="Kalinowski J."/>
            <person name="Ruckert C."/>
        </authorList>
    </citation>
    <scope>NUCLEOTIDE SEQUENCE</scope>
    <source>
        <strain evidence="12">CGMCC 1.15958</strain>
    </source>
</reference>
<evidence type="ECO:0000313" key="13">
    <source>
        <dbReference type="Proteomes" id="UP000609064"/>
    </source>
</evidence>
<evidence type="ECO:0000256" key="8">
    <source>
        <dbReference type="NCBIfam" id="TIGR00038"/>
    </source>
</evidence>
<feature type="domain" description="Elongation factor P C-terminal" evidence="10">
    <location>
        <begin position="130"/>
        <end position="185"/>
    </location>
</feature>
<keyword evidence="13" id="KW-1185">Reference proteome</keyword>
<dbReference type="PANTHER" id="PTHR30053:SF12">
    <property type="entry name" value="ELONGATION FACTOR P (EF-P) FAMILY PROTEIN"/>
    <property type="match status" value="1"/>
</dbReference>
<dbReference type="SUPFAM" id="SSF50249">
    <property type="entry name" value="Nucleic acid-binding proteins"/>
    <property type="match status" value="2"/>
</dbReference>
<dbReference type="InterPro" id="IPR012340">
    <property type="entry name" value="NA-bd_OB-fold"/>
</dbReference>
<evidence type="ECO:0000256" key="6">
    <source>
        <dbReference type="ARBA" id="ARBA00022917"/>
    </source>
</evidence>
<comment type="subcellular location">
    <subcellularLocation>
        <location evidence="1 7">Cytoplasm</location>
    </subcellularLocation>
</comment>
<feature type="domain" description="Translation elongation factor P/YeiP central" evidence="11">
    <location>
        <begin position="67"/>
        <end position="122"/>
    </location>
</feature>
<dbReference type="EMBL" id="BMKK01000013">
    <property type="protein sequence ID" value="GGD77960.1"/>
    <property type="molecule type" value="Genomic_DNA"/>
</dbReference>
<dbReference type="GO" id="GO:0043043">
    <property type="term" value="P:peptide biosynthetic process"/>
    <property type="evidence" value="ECO:0007669"/>
    <property type="project" value="InterPro"/>
</dbReference>
<comment type="caution">
    <text evidence="12">The sequence shown here is derived from an EMBL/GenBank/DDBJ whole genome shotgun (WGS) entry which is preliminary data.</text>
</comment>
<organism evidence="12 13">
    <name type="scientific">Emticicia aquatilis</name>
    <dbReference type="NCBI Taxonomy" id="1537369"/>
    <lineage>
        <taxon>Bacteria</taxon>
        <taxon>Pseudomonadati</taxon>
        <taxon>Bacteroidota</taxon>
        <taxon>Cytophagia</taxon>
        <taxon>Cytophagales</taxon>
        <taxon>Leadbetterellaceae</taxon>
        <taxon>Emticicia</taxon>
    </lineage>
</organism>